<dbReference type="InterPro" id="IPR050789">
    <property type="entry name" value="Diverse_Enzym_Activities"/>
</dbReference>
<comment type="caution">
    <text evidence="2">The sequence shown here is derived from an EMBL/GenBank/DDBJ whole genome shotgun (WGS) entry which is preliminary data.</text>
</comment>
<dbReference type="EMBL" id="RCZO01000001">
    <property type="protein sequence ID" value="TPG11376.1"/>
    <property type="molecule type" value="Genomic_DNA"/>
</dbReference>
<proteinExistence type="predicted"/>
<keyword evidence="3" id="KW-1185">Reference proteome</keyword>
<evidence type="ECO:0000313" key="3">
    <source>
        <dbReference type="Proteomes" id="UP000319486"/>
    </source>
</evidence>
<name>A0A502CHX6_9GAMM</name>
<dbReference type="InterPro" id="IPR001466">
    <property type="entry name" value="Beta-lactam-related"/>
</dbReference>
<dbReference type="Proteomes" id="UP000319486">
    <property type="component" value="Unassembled WGS sequence"/>
</dbReference>
<organism evidence="2 3">
    <name type="scientific">Rhodanobacter glycinis</name>
    <dbReference type="NCBI Taxonomy" id="582702"/>
    <lineage>
        <taxon>Bacteria</taxon>
        <taxon>Pseudomonadati</taxon>
        <taxon>Pseudomonadota</taxon>
        <taxon>Gammaproteobacteria</taxon>
        <taxon>Lysobacterales</taxon>
        <taxon>Rhodanobacteraceae</taxon>
        <taxon>Rhodanobacter</taxon>
    </lineage>
</organism>
<dbReference type="SUPFAM" id="SSF56601">
    <property type="entry name" value="beta-lactamase/transpeptidase-like"/>
    <property type="match status" value="1"/>
</dbReference>
<dbReference type="PANTHER" id="PTHR43283:SF3">
    <property type="entry name" value="BETA-LACTAMASE FAMILY PROTEIN (AFU_ORTHOLOGUE AFUA_5G07500)"/>
    <property type="match status" value="1"/>
</dbReference>
<sequence>MPVATPRLPAASRPGEDLPMIEVRSTPVRRDTAWTSLLAAVLLCVALPSWATDATPLPDSRPDAQGVSSARLQRLHDYMRRATGDDGYLGGVTLVARNGHIVDWQAYGHADLARRAPMRKDAIFRIYSMTKTVTSVAVMMLVEEGKLTLDDPLSRYLPGFQAPQVMIGGTADAPKLRAADKPITLHALLTHTAGYPAGRKGDEQAVKLMERIDPHGATDLRGFAERMSHVPLAADPGTRFGYDGASLELLARVVEVVSGQSFDSFLQQRIFDPLAMHDTGFSVPPAQRTRVVDITTTGSDGRLRIADGPSARHPGVPLNDYTSGAGGLYSTAGDYARFAQMLLDGGTLDGHELLGRKTVELMLRNHLTMLDPPVTQFSDAEGFGIGGYVVIDAAKRGQLGSPGQFGWTGAASTYYSIDPHEHLLAILMLQHLPREDGGKDLPRISRNFYDLVYQALQ</sequence>
<gene>
    <name evidence="2" type="ORF">EAH88_02245</name>
</gene>
<dbReference type="GO" id="GO:0016787">
    <property type="term" value="F:hydrolase activity"/>
    <property type="evidence" value="ECO:0007669"/>
    <property type="project" value="UniProtKB-KW"/>
</dbReference>
<evidence type="ECO:0000313" key="2">
    <source>
        <dbReference type="EMBL" id="TPG11376.1"/>
    </source>
</evidence>
<reference evidence="2 3" key="1">
    <citation type="journal article" date="2019" name="Environ. Microbiol.">
        <title>Species interactions and distinct microbial communities in high Arctic permafrost affected cryosols are associated with the CH4 and CO2 gas fluxes.</title>
        <authorList>
            <person name="Altshuler I."/>
            <person name="Hamel J."/>
            <person name="Turney S."/>
            <person name="Magnuson E."/>
            <person name="Levesque R."/>
            <person name="Greer C."/>
            <person name="Whyte L.G."/>
        </authorList>
    </citation>
    <scope>NUCLEOTIDE SEQUENCE [LARGE SCALE GENOMIC DNA]</scope>
    <source>
        <strain evidence="2 3">S13Y</strain>
    </source>
</reference>
<dbReference type="Pfam" id="PF00144">
    <property type="entry name" value="Beta-lactamase"/>
    <property type="match status" value="1"/>
</dbReference>
<feature type="domain" description="Beta-lactamase-related" evidence="1">
    <location>
        <begin position="79"/>
        <end position="442"/>
    </location>
</feature>
<dbReference type="InterPro" id="IPR012338">
    <property type="entry name" value="Beta-lactam/transpept-like"/>
</dbReference>
<accession>A0A502CHX6</accession>
<dbReference type="PANTHER" id="PTHR43283">
    <property type="entry name" value="BETA-LACTAMASE-RELATED"/>
    <property type="match status" value="1"/>
</dbReference>
<keyword evidence="2" id="KW-0378">Hydrolase</keyword>
<protein>
    <submittedName>
        <fullName evidence="2">Class A beta-lactamase-related serine hydrolase</fullName>
    </submittedName>
</protein>
<dbReference type="Gene3D" id="3.40.710.10">
    <property type="entry name" value="DD-peptidase/beta-lactamase superfamily"/>
    <property type="match status" value="1"/>
</dbReference>
<dbReference type="AlphaFoldDB" id="A0A502CHX6"/>
<evidence type="ECO:0000259" key="1">
    <source>
        <dbReference type="Pfam" id="PF00144"/>
    </source>
</evidence>